<evidence type="ECO:0000313" key="1">
    <source>
        <dbReference type="EMBL" id="QJD29223.1"/>
    </source>
</evidence>
<keyword evidence="2" id="KW-1185">Reference proteome</keyword>
<dbReference type="AlphaFoldDB" id="A0A858Q605"/>
<dbReference type="RefSeq" id="WP_169602515.1">
    <property type="nucleotide sequence ID" value="NZ_CP046565.1"/>
</dbReference>
<dbReference type="EMBL" id="CP046565">
    <property type="protein sequence ID" value="QJD29223.1"/>
    <property type="molecule type" value="Genomic_DNA"/>
</dbReference>
<protein>
    <submittedName>
        <fullName evidence="1">Uncharacterized protein</fullName>
    </submittedName>
</protein>
<evidence type="ECO:0000313" key="2">
    <source>
        <dbReference type="Proteomes" id="UP000503004"/>
    </source>
</evidence>
<dbReference type="KEGG" id="metu:GNH96_04060"/>
<sequence>MIYVVEVTSPGKANAWFAFDREDFSRKVRVAKERDGCVIFAVATPRKLLEAAGLTPESPAARASHATIFELADKHGWDTELYRADELLGEGVYESEPVSEFEACVAALAEGLEACRIYLSDESATNALYGDPFYQGREGFAAHRALRDQLIALEVISDDM</sequence>
<accession>A0A858Q605</accession>
<name>A0A858Q605_9GAMM</name>
<dbReference type="Proteomes" id="UP000503004">
    <property type="component" value="Chromosome"/>
</dbReference>
<organism evidence="1 2">
    <name type="scientific">Methylococcus geothermalis</name>
    <dbReference type="NCBI Taxonomy" id="2681310"/>
    <lineage>
        <taxon>Bacteria</taxon>
        <taxon>Pseudomonadati</taxon>
        <taxon>Pseudomonadota</taxon>
        <taxon>Gammaproteobacteria</taxon>
        <taxon>Methylococcales</taxon>
        <taxon>Methylococcaceae</taxon>
        <taxon>Methylococcus</taxon>
    </lineage>
</organism>
<reference evidence="2" key="1">
    <citation type="submission" date="2019-12" db="EMBL/GenBank/DDBJ databases">
        <authorList>
            <person name="Awala S.I."/>
            <person name="Rhee S.K."/>
        </authorList>
    </citation>
    <scope>NUCLEOTIDE SEQUENCE [LARGE SCALE GENOMIC DNA]</scope>
    <source>
        <strain evidence="2">IM1</strain>
    </source>
</reference>
<gene>
    <name evidence="1" type="ORF">GNH96_04060</name>
</gene>
<proteinExistence type="predicted"/>